<keyword evidence="2" id="KW-1185">Reference proteome</keyword>
<dbReference type="AlphaFoldDB" id="A1VW33"/>
<name>A1VW33_POLNA</name>
<gene>
    <name evidence="1" type="ordered locus">Pnap_4593</name>
</gene>
<evidence type="ECO:0000313" key="2">
    <source>
        <dbReference type="Proteomes" id="UP000000644"/>
    </source>
</evidence>
<sequence length="189" mass="21455">MTLCAPRQVHDNNVTILKWTKRPFKRKVDNMMSAKLRQFSSTRAKQCFGQILLASASAPVAIEKHGKVTAILTSPEFFERAQAASGASTSRVLARITQASVEKDRLIRHQRIALDLVLLPSNETSRLICNAMSIVNRWRNERLCSKDYIERWEEILRLQPKEMAEAIVSDMDGWGPSLRQNSPWVGLHA</sequence>
<keyword evidence="1" id="KW-0614">Plasmid</keyword>
<dbReference type="HOGENOM" id="CLU_1702657_0_0_4"/>
<dbReference type="EMBL" id="CP000531">
    <property type="protein sequence ID" value="ABM39861.1"/>
    <property type="molecule type" value="Genomic_DNA"/>
</dbReference>
<accession>A1VW33</accession>
<evidence type="ECO:0000313" key="1">
    <source>
        <dbReference type="EMBL" id="ABM39861.1"/>
    </source>
</evidence>
<protein>
    <submittedName>
        <fullName evidence="1">Prevent-host-death protein</fullName>
    </submittedName>
</protein>
<geneLocation type="plasmid" evidence="1 2">
    <name>pPNAP02</name>
</geneLocation>
<dbReference type="Proteomes" id="UP000000644">
    <property type="component" value="Plasmid pPNAP02"/>
</dbReference>
<organism evidence="1 2">
    <name type="scientific">Polaromonas naphthalenivorans (strain CJ2)</name>
    <dbReference type="NCBI Taxonomy" id="365044"/>
    <lineage>
        <taxon>Bacteria</taxon>
        <taxon>Pseudomonadati</taxon>
        <taxon>Pseudomonadota</taxon>
        <taxon>Betaproteobacteria</taxon>
        <taxon>Burkholderiales</taxon>
        <taxon>Comamonadaceae</taxon>
        <taxon>Polaromonas</taxon>
    </lineage>
</organism>
<proteinExistence type="predicted"/>
<reference evidence="2" key="1">
    <citation type="journal article" date="2009" name="Environ. Microbiol.">
        <title>The genome of Polaromonas naphthalenivorans strain CJ2, isolated from coal tar-contaminated sediment, reveals physiological and metabolic versatility and evolution through extensive horizontal gene transfer.</title>
        <authorList>
            <person name="Yagi J.M."/>
            <person name="Sims D."/>
            <person name="Brettin T."/>
            <person name="Bruce D."/>
            <person name="Madsen E.L."/>
        </authorList>
    </citation>
    <scope>NUCLEOTIDE SEQUENCE [LARGE SCALE GENOMIC DNA]</scope>
    <source>
        <strain evidence="2">CJ2</strain>
        <plasmid evidence="2">Plasmid pPNAP02</plasmid>
    </source>
</reference>
<dbReference type="KEGG" id="pna:Pnap_4593"/>